<organism evidence="2 3">
    <name type="scientific">Streptomyces kurssanovii</name>
    <dbReference type="NCBI Taxonomy" id="67312"/>
    <lineage>
        <taxon>Bacteria</taxon>
        <taxon>Bacillati</taxon>
        <taxon>Actinomycetota</taxon>
        <taxon>Actinomycetes</taxon>
        <taxon>Kitasatosporales</taxon>
        <taxon>Streptomycetaceae</taxon>
        <taxon>Streptomyces</taxon>
    </lineage>
</organism>
<evidence type="ECO:0000259" key="1">
    <source>
        <dbReference type="Pfam" id="PF12697"/>
    </source>
</evidence>
<dbReference type="Pfam" id="PF12697">
    <property type="entry name" value="Abhydrolase_6"/>
    <property type="match status" value="1"/>
</dbReference>
<evidence type="ECO:0000313" key="2">
    <source>
        <dbReference type="EMBL" id="MEV4684628.1"/>
    </source>
</evidence>
<dbReference type="Gene3D" id="3.40.50.1820">
    <property type="entry name" value="alpha/beta hydrolase"/>
    <property type="match status" value="1"/>
</dbReference>
<dbReference type="PANTHER" id="PTHR43433:SF5">
    <property type="entry name" value="AB HYDROLASE-1 DOMAIN-CONTAINING PROTEIN"/>
    <property type="match status" value="1"/>
</dbReference>
<dbReference type="RefSeq" id="WP_364599684.1">
    <property type="nucleotide sequence ID" value="NZ_JBFAQK010000056.1"/>
</dbReference>
<dbReference type="InterPro" id="IPR029058">
    <property type="entry name" value="AB_hydrolase_fold"/>
</dbReference>
<feature type="domain" description="AB hydrolase-1" evidence="1">
    <location>
        <begin position="23"/>
        <end position="255"/>
    </location>
</feature>
<name>A0ABV3I2A4_9ACTN</name>
<dbReference type="PANTHER" id="PTHR43433">
    <property type="entry name" value="HYDROLASE, ALPHA/BETA FOLD FAMILY PROTEIN"/>
    <property type="match status" value="1"/>
</dbReference>
<evidence type="ECO:0000313" key="3">
    <source>
        <dbReference type="Proteomes" id="UP001552521"/>
    </source>
</evidence>
<accession>A0ABV3I2A4</accession>
<keyword evidence="3" id="KW-1185">Reference proteome</keyword>
<protein>
    <submittedName>
        <fullName evidence="2">Alpha/beta hydrolase</fullName>
    </submittedName>
</protein>
<dbReference type="EMBL" id="JBFAQK010000056">
    <property type="protein sequence ID" value="MEV4684628.1"/>
    <property type="molecule type" value="Genomic_DNA"/>
</dbReference>
<proteinExistence type="predicted"/>
<reference evidence="2 3" key="1">
    <citation type="submission" date="2024-06" db="EMBL/GenBank/DDBJ databases">
        <title>The Natural Products Discovery Center: Release of the First 8490 Sequenced Strains for Exploring Actinobacteria Biosynthetic Diversity.</title>
        <authorList>
            <person name="Kalkreuter E."/>
            <person name="Kautsar S.A."/>
            <person name="Yang D."/>
            <person name="Bader C.D."/>
            <person name="Teijaro C.N."/>
            <person name="Fluegel L."/>
            <person name="Davis C.M."/>
            <person name="Simpson J.R."/>
            <person name="Lauterbach L."/>
            <person name="Steele A.D."/>
            <person name="Gui C."/>
            <person name="Meng S."/>
            <person name="Li G."/>
            <person name="Viehrig K."/>
            <person name="Ye F."/>
            <person name="Su P."/>
            <person name="Kiefer A.F."/>
            <person name="Nichols A."/>
            <person name="Cepeda A.J."/>
            <person name="Yan W."/>
            <person name="Fan B."/>
            <person name="Jiang Y."/>
            <person name="Adhikari A."/>
            <person name="Zheng C.-J."/>
            <person name="Schuster L."/>
            <person name="Cowan T.M."/>
            <person name="Smanski M.J."/>
            <person name="Chevrette M.G."/>
            <person name="De Carvalho L.P.S."/>
            <person name="Shen B."/>
        </authorList>
    </citation>
    <scope>NUCLEOTIDE SEQUENCE [LARGE SCALE GENOMIC DNA]</scope>
    <source>
        <strain evidence="2 3">NPDC049344</strain>
    </source>
</reference>
<dbReference type="GO" id="GO:0016787">
    <property type="term" value="F:hydrolase activity"/>
    <property type="evidence" value="ECO:0007669"/>
    <property type="project" value="UniProtKB-KW"/>
</dbReference>
<dbReference type="InterPro" id="IPR000073">
    <property type="entry name" value="AB_hydrolase_1"/>
</dbReference>
<comment type="caution">
    <text evidence="2">The sequence shown here is derived from an EMBL/GenBank/DDBJ whole genome shotgun (WGS) entry which is preliminary data.</text>
</comment>
<dbReference type="Proteomes" id="UP001552521">
    <property type="component" value="Unassembled WGS sequence"/>
</dbReference>
<keyword evidence="2" id="KW-0378">Hydrolase</keyword>
<gene>
    <name evidence="2" type="ORF">AB0K36_28090</name>
</gene>
<dbReference type="SUPFAM" id="SSF53474">
    <property type="entry name" value="alpha/beta-Hydrolases"/>
    <property type="match status" value="1"/>
</dbReference>
<dbReference type="InterPro" id="IPR050471">
    <property type="entry name" value="AB_hydrolase"/>
</dbReference>
<sequence length="265" mass="28344">MPSITVNGADIYYELRGTGPPVMFIAGASGDAGHFEHVAELLADEFTVLTYDRRGNSRSLRPDGWETTSVAEQTDDAAGLLSELGLAPATVYGNSYGAIFALDLMLRHPGVVRSAVLHEPPMISVLDDPAAAQTSVAAAIQEGMAQGGPPAAVDRFFRFVVGDATWDRLPTGLRDRMTSNGETLVGLELGTFESYRPDDSALAGVTAPGHVLVGENSPGSFHEIAVWLAERTGFEVVRTPGSHTPQFDRPDDLVRTIRPLLRGRT</sequence>